<name>A0A6S5C937_AERVE</name>
<evidence type="ECO:0000313" key="3">
    <source>
        <dbReference type="EMBL" id="BBR38865.1"/>
    </source>
</evidence>
<dbReference type="AlphaFoldDB" id="A0A6S5C937"/>
<dbReference type="Pfam" id="PF01609">
    <property type="entry name" value="DDE_Tnp_1"/>
    <property type="match status" value="1"/>
</dbReference>
<protein>
    <recommendedName>
        <fullName evidence="2">Transposase IS4-like domain-containing protein</fullName>
    </recommendedName>
</protein>
<dbReference type="PANTHER" id="PTHR37529">
    <property type="entry name" value="TRANSPOSASE INSG FOR INSERTION SEQUENCE ELEMENT IS4-RELATED"/>
    <property type="match status" value="1"/>
</dbReference>
<dbReference type="EMBL" id="AP022038">
    <property type="protein sequence ID" value="BBR38865.1"/>
    <property type="molecule type" value="Genomic_DNA"/>
</dbReference>
<evidence type="ECO:0000313" key="4">
    <source>
        <dbReference type="Proteomes" id="UP000515442"/>
    </source>
</evidence>
<reference evidence="3 4" key="1">
    <citation type="submission" date="2019-12" db="EMBL/GenBank/DDBJ databases">
        <title>complete genome sequences of Aeromonas veronii str. WP3-W19-ESBL-03 isolated from wastewater treatment plant effluent.</title>
        <authorList>
            <person name="Sekizuka T."/>
            <person name="Itokawa K."/>
            <person name="Yatsu K."/>
            <person name="Inamine Y."/>
            <person name="Kuroda M."/>
        </authorList>
    </citation>
    <scope>NUCLEOTIDE SEQUENCE [LARGE SCALE GENOMIC DNA]</scope>
    <source>
        <strain evidence="3 4">WP3-W19-ESBL-03</strain>
    </source>
</reference>
<dbReference type="GO" id="GO:0003677">
    <property type="term" value="F:DNA binding"/>
    <property type="evidence" value="ECO:0007669"/>
    <property type="project" value="InterPro"/>
</dbReference>
<feature type="domain" description="Transposase IS4-like" evidence="2">
    <location>
        <begin position="2"/>
        <end position="217"/>
    </location>
</feature>
<dbReference type="InterPro" id="IPR047952">
    <property type="entry name" value="Transpos_IS4"/>
</dbReference>
<dbReference type="InterPro" id="IPR002559">
    <property type="entry name" value="Transposase_11"/>
</dbReference>
<accession>A0A6S5C937</accession>
<dbReference type="InterPro" id="IPR012337">
    <property type="entry name" value="RNaseH-like_sf"/>
</dbReference>
<sequence>MWRTPDTPDNAAAFAKPGTQHGETAYPQVRMLCQMELTSHLLVQAAMESCAVNDMVLAEQLIERTPDHSLTLFDKGFYSLGLLHAWQTTGSERHWLLPLKKGTQYEVVRKLGRQDVLVHLNTSPQARKKWPQLPDTVEARLLTRTINGKERQVLTSMVDPMRFPGADIVELYNHRWEIELGYREMKHSLQKHRLTLRSKKAAGIRQELWGVLLAYNLLRSQMVKMAASLKGYTASQLSFHMASVYLIHELSCMPYLSPGTIPKRVADLEKQAGQFVLPERRERSYPRCVKPRPQRYSVKKANKNNASQA</sequence>
<feature type="region of interest" description="Disordered" evidence="1">
    <location>
        <begin position="283"/>
        <end position="309"/>
    </location>
</feature>
<evidence type="ECO:0000259" key="2">
    <source>
        <dbReference type="Pfam" id="PF01609"/>
    </source>
</evidence>
<proteinExistence type="predicted"/>
<dbReference type="PANTHER" id="PTHR37529:SF1">
    <property type="entry name" value="TRANSPOSASE INSG FOR INSERTION SEQUENCE ELEMENT IS4-RELATED"/>
    <property type="match status" value="1"/>
</dbReference>
<feature type="compositionally biased region" description="Basic residues" evidence="1">
    <location>
        <begin position="289"/>
        <end position="302"/>
    </location>
</feature>
<gene>
    <name evidence="3" type="ORF">WP3W19E03_13900</name>
</gene>
<dbReference type="NCBIfam" id="NF033592">
    <property type="entry name" value="transpos_IS4_1"/>
    <property type="match status" value="1"/>
</dbReference>
<dbReference type="Proteomes" id="UP000515442">
    <property type="component" value="Chromosome"/>
</dbReference>
<dbReference type="SUPFAM" id="SSF53098">
    <property type="entry name" value="Ribonuclease H-like"/>
    <property type="match status" value="1"/>
</dbReference>
<dbReference type="GO" id="GO:0006313">
    <property type="term" value="P:DNA transposition"/>
    <property type="evidence" value="ECO:0007669"/>
    <property type="project" value="InterPro"/>
</dbReference>
<evidence type="ECO:0000256" key="1">
    <source>
        <dbReference type="SAM" id="MobiDB-lite"/>
    </source>
</evidence>
<dbReference type="GO" id="GO:0004803">
    <property type="term" value="F:transposase activity"/>
    <property type="evidence" value="ECO:0007669"/>
    <property type="project" value="InterPro"/>
</dbReference>
<organism evidence="3 4">
    <name type="scientific">Aeromonas veronii</name>
    <dbReference type="NCBI Taxonomy" id="654"/>
    <lineage>
        <taxon>Bacteria</taxon>
        <taxon>Pseudomonadati</taxon>
        <taxon>Pseudomonadota</taxon>
        <taxon>Gammaproteobacteria</taxon>
        <taxon>Aeromonadales</taxon>
        <taxon>Aeromonadaceae</taxon>
        <taxon>Aeromonas</taxon>
    </lineage>
</organism>